<gene>
    <name evidence="1" type="ORF">GBAR_LOCUS21034</name>
</gene>
<dbReference type="EMBL" id="CASHTH010002951">
    <property type="protein sequence ID" value="CAI8037613.1"/>
    <property type="molecule type" value="Genomic_DNA"/>
</dbReference>
<organism evidence="1 2">
    <name type="scientific">Geodia barretti</name>
    <name type="common">Barrett's horny sponge</name>
    <dbReference type="NCBI Taxonomy" id="519541"/>
    <lineage>
        <taxon>Eukaryota</taxon>
        <taxon>Metazoa</taxon>
        <taxon>Porifera</taxon>
        <taxon>Demospongiae</taxon>
        <taxon>Heteroscleromorpha</taxon>
        <taxon>Tetractinellida</taxon>
        <taxon>Astrophorina</taxon>
        <taxon>Geodiidae</taxon>
        <taxon>Geodia</taxon>
    </lineage>
</organism>
<keyword evidence="2" id="KW-1185">Reference proteome</keyword>
<evidence type="ECO:0000313" key="1">
    <source>
        <dbReference type="EMBL" id="CAI8037613.1"/>
    </source>
</evidence>
<reference evidence="1" key="1">
    <citation type="submission" date="2023-03" db="EMBL/GenBank/DDBJ databases">
        <authorList>
            <person name="Steffen K."/>
            <person name="Cardenas P."/>
        </authorList>
    </citation>
    <scope>NUCLEOTIDE SEQUENCE</scope>
</reference>
<comment type="caution">
    <text evidence="1">The sequence shown here is derived from an EMBL/GenBank/DDBJ whole genome shotgun (WGS) entry which is preliminary data.</text>
</comment>
<name>A0AA35WXL1_GEOBA</name>
<proteinExistence type="predicted"/>
<dbReference type="Proteomes" id="UP001174909">
    <property type="component" value="Unassembled WGS sequence"/>
</dbReference>
<protein>
    <submittedName>
        <fullName evidence="1">Uncharacterized protein</fullName>
    </submittedName>
</protein>
<evidence type="ECO:0000313" key="2">
    <source>
        <dbReference type="Proteomes" id="UP001174909"/>
    </source>
</evidence>
<dbReference type="AlphaFoldDB" id="A0AA35WXL1"/>
<accession>A0AA35WXL1</accession>
<sequence length="69" mass="7816">MDAVLHRQKNAREVKLVAAEGTTGTKPTDQIKEEWCKESTQEASHDEYHEKCIGLCLDVHFTDIINCSL</sequence>
<feature type="non-terminal residue" evidence="1">
    <location>
        <position position="1"/>
    </location>
</feature>